<sequence length="170" mass="19665">MALDLTKVPARYRLNIEALLTSLLPALLRQKRMVAWIQALHLPLLSLYEQFIEHVKRSTTELSYNGQTMMLEKALNDRFDPGFRRIKIINSDTELEPVYLNFVSEQQPAPALYLDNEGEPLLYINAWNEYTNQVGFTVQVPRSLAPKQASLQARIKQLKLALIRHTIVYK</sequence>
<evidence type="ECO:0000313" key="2">
    <source>
        <dbReference type="Proteomes" id="UP000632273"/>
    </source>
</evidence>
<dbReference type="Proteomes" id="UP000632273">
    <property type="component" value="Unassembled WGS sequence"/>
</dbReference>
<organism evidence="1 2">
    <name type="scientific">Hymenobacter cavernae</name>
    <dbReference type="NCBI Taxonomy" id="2044852"/>
    <lineage>
        <taxon>Bacteria</taxon>
        <taxon>Pseudomonadati</taxon>
        <taxon>Bacteroidota</taxon>
        <taxon>Cytophagia</taxon>
        <taxon>Cytophagales</taxon>
        <taxon>Hymenobacteraceae</taxon>
        <taxon>Hymenobacter</taxon>
    </lineage>
</organism>
<reference evidence="2" key="1">
    <citation type="journal article" date="2019" name="Int. J. Syst. Evol. Microbiol.">
        <title>The Global Catalogue of Microorganisms (GCM) 10K type strain sequencing project: providing services to taxonomists for standard genome sequencing and annotation.</title>
        <authorList>
            <consortium name="The Broad Institute Genomics Platform"/>
            <consortium name="The Broad Institute Genome Sequencing Center for Infectious Disease"/>
            <person name="Wu L."/>
            <person name="Ma J."/>
        </authorList>
    </citation>
    <scope>NUCLEOTIDE SEQUENCE [LARGE SCALE GENOMIC DNA]</scope>
    <source>
        <strain evidence="2">CGMCC 1.15197</strain>
    </source>
</reference>
<gene>
    <name evidence="1" type="ORF">GCM10011383_37230</name>
</gene>
<protein>
    <submittedName>
        <fullName evidence="1">Uncharacterized protein</fullName>
    </submittedName>
</protein>
<comment type="caution">
    <text evidence="1">The sequence shown here is derived from an EMBL/GenBank/DDBJ whole genome shotgun (WGS) entry which is preliminary data.</text>
</comment>
<dbReference type="EMBL" id="BMHT01000007">
    <property type="protein sequence ID" value="GGF22167.1"/>
    <property type="molecule type" value="Genomic_DNA"/>
</dbReference>
<accession>A0ABQ1UM90</accession>
<name>A0ABQ1UM90_9BACT</name>
<proteinExistence type="predicted"/>
<dbReference type="RefSeq" id="WP_188815561.1">
    <property type="nucleotide sequence ID" value="NZ_BMHT01000007.1"/>
</dbReference>
<evidence type="ECO:0000313" key="1">
    <source>
        <dbReference type="EMBL" id="GGF22167.1"/>
    </source>
</evidence>
<keyword evidence="2" id="KW-1185">Reference proteome</keyword>